<reference evidence="3" key="1">
    <citation type="journal article" date="2010" name="Nat. Biotechnol.">
        <title>Draft genome sequence of the oilseed species Ricinus communis.</title>
        <authorList>
            <person name="Chan A.P."/>
            <person name="Crabtree J."/>
            <person name="Zhao Q."/>
            <person name="Lorenzi H."/>
            <person name="Orvis J."/>
            <person name="Puiu D."/>
            <person name="Melake-Berhan A."/>
            <person name="Jones K.M."/>
            <person name="Redman J."/>
            <person name="Chen G."/>
            <person name="Cahoon E.B."/>
            <person name="Gedil M."/>
            <person name="Stanke M."/>
            <person name="Haas B.J."/>
            <person name="Wortman J.R."/>
            <person name="Fraser-Liggett C.M."/>
            <person name="Ravel J."/>
            <person name="Rabinowicz P.D."/>
        </authorList>
    </citation>
    <scope>NUCLEOTIDE SEQUENCE [LARGE SCALE GENOMIC DNA]</scope>
    <source>
        <strain evidence="3">cv. Hale</strain>
    </source>
</reference>
<organism evidence="2 3">
    <name type="scientific">Ricinus communis</name>
    <name type="common">Castor bean</name>
    <dbReference type="NCBI Taxonomy" id="3988"/>
    <lineage>
        <taxon>Eukaryota</taxon>
        <taxon>Viridiplantae</taxon>
        <taxon>Streptophyta</taxon>
        <taxon>Embryophyta</taxon>
        <taxon>Tracheophyta</taxon>
        <taxon>Spermatophyta</taxon>
        <taxon>Magnoliopsida</taxon>
        <taxon>eudicotyledons</taxon>
        <taxon>Gunneridae</taxon>
        <taxon>Pentapetalae</taxon>
        <taxon>rosids</taxon>
        <taxon>fabids</taxon>
        <taxon>Malpighiales</taxon>
        <taxon>Euphorbiaceae</taxon>
        <taxon>Acalyphoideae</taxon>
        <taxon>Acalypheae</taxon>
        <taxon>Ricinus</taxon>
    </lineage>
</organism>
<evidence type="ECO:0000313" key="2">
    <source>
        <dbReference type="EMBL" id="EEF22060.1"/>
    </source>
</evidence>
<dbReference type="GO" id="GO:0016740">
    <property type="term" value="F:transferase activity"/>
    <property type="evidence" value="ECO:0007669"/>
    <property type="project" value="UniProtKB-KW"/>
</dbReference>
<keyword evidence="3" id="KW-1185">Reference proteome</keyword>
<accession>B9TQ04</accession>
<evidence type="ECO:0000256" key="1">
    <source>
        <dbReference type="ARBA" id="ARBA00009995"/>
    </source>
</evidence>
<name>B9TQ04_RICCO</name>
<dbReference type="eggNOG" id="KOG1192">
    <property type="taxonomic scope" value="Eukaryota"/>
</dbReference>
<gene>
    <name evidence="2" type="ORF">RCOM_2138670</name>
</gene>
<dbReference type="EMBL" id="EQ997607">
    <property type="protein sequence ID" value="EEF22060.1"/>
    <property type="molecule type" value="Genomic_DNA"/>
</dbReference>
<proteinExistence type="inferred from homology"/>
<dbReference type="PANTHER" id="PTHR11926:SF1524">
    <property type="entry name" value="GLYCOSYLTRANSFERASE"/>
    <property type="match status" value="1"/>
</dbReference>
<dbReference type="AlphaFoldDB" id="B9TQ04"/>
<protein>
    <submittedName>
        <fullName evidence="2">UDP-glucuronosyltransferase, putative</fullName>
    </submittedName>
</protein>
<dbReference type="InParanoid" id="B9TQ04"/>
<dbReference type="STRING" id="3988.B9TQ04"/>
<sequence length="103" mass="11898">MHADASYLTNGYLDTVINWIPGMEGFRLKDLPSFIRTTDPDDFMVNFIIGEIENARYASAVIFNTLDELEHQVLKHLVQSFQIQCSTLALFSCYFNIRSRKMV</sequence>
<dbReference type="Gene3D" id="3.40.50.2000">
    <property type="entry name" value="Glycogen Phosphorylase B"/>
    <property type="match status" value="1"/>
</dbReference>
<comment type="similarity">
    <text evidence="1">Belongs to the UDP-glycosyltransferase family.</text>
</comment>
<dbReference type="SUPFAM" id="SSF53756">
    <property type="entry name" value="UDP-Glycosyltransferase/glycogen phosphorylase"/>
    <property type="match status" value="1"/>
</dbReference>
<dbReference type="Proteomes" id="UP000008311">
    <property type="component" value="Unassembled WGS sequence"/>
</dbReference>
<dbReference type="PANTHER" id="PTHR11926">
    <property type="entry name" value="GLUCOSYL/GLUCURONOSYL TRANSFERASES"/>
    <property type="match status" value="1"/>
</dbReference>
<evidence type="ECO:0000313" key="3">
    <source>
        <dbReference type="Proteomes" id="UP000008311"/>
    </source>
</evidence>